<dbReference type="GeneID" id="60370247"/>
<protein>
    <submittedName>
        <fullName evidence="2">Outer membrane beta-barrel domain protein</fullName>
    </submittedName>
</protein>
<dbReference type="RefSeq" id="WP_005788975.1">
    <property type="nucleotide sequence ID" value="NZ_JGDB01000222.1"/>
</dbReference>
<comment type="caution">
    <text evidence="2">The sequence shown here is derived from an EMBL/GenBank/DDBJ whole genome shotgun (WGS) entry which is preliminary data.</text>
</comment>
<organism evidence="2 3">
    <name type="scientific">Bacteroides fragilis str. 3998T(B)3</name>
    <dbReference type="NCBI Taxonomy" id="1339316"/>
    <lineage>
        <taxon>Bacteria</taxon>
        <taxon>Pseudomonadati</taxon>
        <taxon>Bacteroidota</taxon>
        <taxon>Bacteroidia</taxon>
        <taxon>Bacteroidales</taxon>
        <taxon>Bacteroidaceae</taxon>
        <taxon>Bacteroides</taxon>
    </lineage>
</organism>
<dbReference type="AlphaFoldDB" id="A0A015V3B5"/>
<evidence type="ECO:0000313" key="3">
    <source>
        <dbReference type="Proteomes" id="UP000020773"/>
    </source>
</evidence>
<dbReference type="PATRIC" id="fig|1339316.3.peg.3299"/>
<dbReference type="EMBL" id="JGDB01000222">
    <property type="protein sequence ID" value="EXY89836.1"/>
    <property type="molecule type" value="Genomic_DNA"/>
</dbReference>
<evidence type="ECO:0000313" key="2">
    <source>
        <dbReference type="EMBL" id="EXY89836.1"/>
    </source>
</evidence>
<dbReference type="SUPFAM" id="SSF49464">
    <property type="entry name" value="Carboxypeptidase regulatory domain-like"/>
    <property type="match status" value="1"/>
</dbReference>
<reference evidence="2 3" key="1">
    <citation type="submission" date="2014-02" db="EMBL/GenBank/DDBJ databases">
        <authorList>
            <person name="Sears C."/>
            <person name="Carroll K."/>
            <person name="Sack B.R."/>
            <person name="Qadri F."/>
            <person name="Myers L.L."/>
            <person name="Chung G.-T."/>
            <person name="Escheverria P."/>
            <person name="Fraser C.M."/>
            <person name="Sadzewicz L."/>
            <person name="Shefchek K.A."/>
            <person name="Tallon L."/>
            <person name="Das S.P."/>
            <person name="Daugherty S."/>
            <person name="Mongodin E.F."/>
        </authorList>
    </citation>
    <scope>NUCLEOTIDE SEQUENCE [LARGE SCALE GENOMIC DNA]</scope>
    <source>
        <strain evidence="3">3998T(B)3</strain>
    </source>
</reference>
<dbReference type="InterPro" id="IPR008969">
    <property type="entry name" value="CarboxyPept-like_regulatory"/>
</dbReference>
<feature type="domain" description="Outer membrane protein beta-barrel" evidence="1">
    <location>
        <begin position="95"/>
        <end position="268"/>
    </location>
</feature>
<sequence length="295" mass="33257">MKKYIALAWVCLALTDVMAQKQKVVEKVVDEDYYPVEGAVVTLKRTNQNATTDKDGVFILEEVPVYFDSLQVKKGKRSGYIDLPMRIQMRTQVMQRFSWSVKAGIGAGKFMQGPESKLKDGFSIYGGVGADIRMSKHWAFQPSLLLVSRKMKGYDFYGYYAENNGDGSSSASYEQVSGTYNPFYLEIPLLFALKYRVGNDMNLVFSFGPYIDLGLSGDEKREYIKHYYDTMEGNKTESVTNSRSLFGKRFTGGFAYGIGVEYGRFLIGGTGRVGCTSWNHSEGFIDVAFEIGYRF</sequence>
<proteinExistence type="predicted"/>
<evidence type="ECO:0000259" key="1">
    <source>
        <dbReference type="Pfam" id="PF13568"/>
    </source>
</evidence>
<dbReference type="Proteomes" id="UP000020773">
    <property type="component" value="Unassembled WGS sequence"/>
</dbReference>
<dbReference type="Pfam" id="PF13568">
    <property type="entry name" value="OMP_b-brl_2"/>
    <property type="match status" value="1"/>
</dbReference>
<gene>
    <name evidence="2" type="ORF">M125_3482</name>
</gene>
<dbReference type="InterPro" id="IPR025665">
    <property type="entry name" value="Beta-barrel_OMP_2"/>
</dbReference>
<name>A0A015V3B5_BACFG</name>
<accession>A0A015V3B5</accession>